<evidence type="ECO:0000313" key="2">
    <source>
        <dbReference type="Proteomes" id="UP001497680"/>
    </source>
</evidence>
<sequence length="296" mass="32622">MVLFQSIRHVACLAACVFLASPGQAMPVDTISERGSSSGKRIILWETKLTSELSSIPGLLSAATALGSSSVIKSITNWETKRPDELPKKIPFRPMVRTPQHLEGDNWSNLISVLSAQKGTIVHFYNEPERNGIDVSTAVTDWKNKMLPLRQKYGAKLVTPGCASSGEGSAWLQSFMGALADDEKPDYLNLHFYTLPQNPCDQEIKNAENFFSEKHTTYNLPVIIGEIASTSRDATQVVTFTKEVSKWLDKPAQSWVVEYGFFGVSTSVDDDFVSPAAQMLNSNGAWTDLGKWWIGA</sequence>
<dbReference type="EMBL" id="MU394297">
    <property type="protein sequence ID" value="KAI6089191.1"/>
    <property type="molecule type" value="Genomic_DNA"/>
</dbReference>
<protein>
    <submittedName>
        <fullName evidence="1">Glycoside hydrolase family 128 protein</fullName>
    </submittedName>
</protein>
<name>A0ACC0D8W6_9PEZI</name>
<keyword evidence="2" id="KW-1185">Reference proteome</keyword>
<gene>
    <name evidence="1" type="ORF">F4821DRAFT_67283</name>
</gene>
<proteinExistence type="predicted"/>
<reference evidence="1 2" key="1">
    <citation type="journal article" date="2022" name="New Phytol.">
        <title>Ecological generalism drives hyperdiversity of secondary metabolite gene clusters in xylarialean endophytes.</title>
        <authorList>
            <person name="Franco M.E.E."/>
            <person name="Wisecaver J.H."/>
            <person name="Arnold A.E."/>
            <person name="Ju Y.M."/>
            <person name="Slot J.C."/>
            <person name="Ahrendt S."/>
            <person name="Moore L.P."/>
            <person name="Eastman K.E."/>
            <person name="Scott K."/>
            <person name="Konkel Z."/>
            <person name="Mondo S.J."/>
            <person name="Kuo A."/>
            <person name="Hayes R.D."/>
            <person name="Haridas S."/>
            <person name="Andreopoulos B."/>
            <person name="Riley R."/>
            <person name="LaButti K."/>
            <person name="Pangilinan J."/>
            <person name="Lipzen A."/>
            <person name="Amirebrahimi M."/>
            <person name="Yan J."/>
            <person name="Adam C."/>
            <person name="Keymanesh K."/>
            <person name="Ng V."/>
            <person name="Louie K."/>
            <person name="Northen T."/>
            <person name="Drula E."/>
            <person name="Henrissat B."/>
            <person name="Hsieh H.M."/>
            <person name="Youens-Clark K."/>
            <person name="Lutzoni F."/>
            <person name="Miadlikowska J."/>
            <person name="Eastwood D.C."/>
            <person name="Hamelin R.C."/>
            <person name="Grigoriev I.V."/>
            <person name="U'Ren J.M."/>
        </authorList>
    </citation>
    <scope>NUCLEOTIDE SEQUENCE [LARGE SCALE GENOMIC DNA]</scope>
    <source>
        <strain evidence="1 2">ER1909</strain>
    </source>
</reference>
<comment type="caution">
    <text evidence="1">The sequence shown here is derived from an EMBL/GenBank/DDBJ whole genome shotgun (WGS) entry which is preliminary data.</text>
</comment>
<dbReference type="Proteomes" id="UP001497680">
    <property type="component" value="Unassembled WGS sequence"/>
</dbReference>
<keyword evidence="1" id="KW-0378">Hydrolase</keyword>
<accession>A0ACC0D8W6</accession>
<evidence type="ECO:0000313" key="1">
    <source>
        <dbReference type="EMBL" id="KAI6089191.1"/>
    </source>
</evidence>
<organism evidence="1 2">
    <name type="scientific">Hypoxylon rubiginosum</name>
    <dbReference type="NCBI Taxonomy" id="110542"/>
    <lineage>
        <taxon>Eukaryota</taxon>
        <taxon>Fungi</taxon>
        <taxon>Dikarya</taxon>
        <taxon>Ascomycota</taxon>
        <taxon>Pezizomycotina</taxon>
        <taxon>Sordariomycetes</taxon>
        <taxon>Xylariomycetidae</taxon>
        <taxon>Xylariales</taxon>
        <taxon>Hypoxylaceae</taxon>
        <taxon>Hypoxylon</taxon>
    </lineage>
</organism>